<dbReference type="EMBL" id="QJKJ01001761">
    <property type="protein sequence ID" value="RDY06036.1"/>
    <property type="molecule type" value="Genomic_DNA"/>
</dbReference>
<proteinExistence type="predicted"/>
<organism evidence="1 2">
    <name type="scientific">Mucuna pruriens</name>
    <name type="common">Velvet bean</name>
    <name type="synonym">Dolichos pruriens</name>
    <dbReference type="NCBI Taxonomy" id="157652"/>
    <lineage>
        <taxon>Eukaryota</taxon>
        <taxon>Viridiplantae</taxon>
        <taxon>Streptophyta</taxon>
        <taxon>Embryophyta</taxon>
        <taxon>Tracheophyta</taxon>
        <taxon>Spermatophyta</taxon>
        <taxon>Magnoliopsida</taxon>
        <taxon>eudicotyledons</taxon>
        <taxon>Gunneridae</taxon>
        <taxon>Pentapetalae</taxon>
        <taxon>rosids</taxon>
        <taxon>fabids</taxon>
        <taxon>Fabales</taxon>
        <taxon>Fabaceae</taxon>
        <taxon>Papilionoideae</taxon>
        <taxon>50 kb inversion clade</taxon>
        <taxon>NPAAA clade</taxon>
        <taxon>indigoferoid/millettioid clade</taxon>
        <taxon>Phaseoleae</taxon>
        <taxon>Mucuna</taxon>
    </lineage>
</organism>
<accession>A0A371HTC6</accession>
<keyword evidence="2" id="KW-1185">Reference proteome</keyword>
<sequence>MLRSLDQYVDINTASSRIRVGSMMVNSLGGSSTDQVRVKAGSEIPSTTVPTTAATTCSIIGQFTFDGRVDEIPAKFKCHDSRSENAVGQLANTMSQL</sequence>
<reference evidence="1" key="1">
    <citation type="submission" date="2018-05" db="EMBL/GenBank/DDBJ databases">
        <title>Draft genome of Mucuna pruriens seed.</title>
        <authorList>
            <person name="Nnadi N.E."/>
            <person name="Vos R."/>
            <person name="Hasami M.H."/>
            <person name="Devisetty U.K."/>
            <person name="Aguiy J.C."/>
        </authorList>
    </citation>
    <scope>NUCLEOTIDE SEQUENCE [LARGE SCALE GENOMIC DNA]</scope>
    <source>
        <strain evidence="1">JCA_2017</strain>
    </source>
</reference>
<dbReference type="AlphaFoldDB" id="A0A371HTC6"/>
<evidence type="ECO:0000313" key="1">
    <source>
        <dbReference type="EMBL" id="RDY06036.1"/>
    </source>
</evidence>
<comment type="caution">
    <text evidence="1">The sequence shown here is derived from an EMBL/GenBank/DDBJ whole genome shotgun (WGS) entry which is preliminary data.</text>
</comment>
<feature type="non-terminal residue" evidence="1">
    <location>
        <position position="1"/>
    </location>
</feature>
<protein>
    <submittedName>
        <fullName evidence="1">Uncharacterized protein</fullName>
    </submittedName>
</protein>
<evidence type="ECO:0000313" key="2">
    <source>
        <dbReference type="Proteomes" id="UP000257109"/>
    </source>
</evidence>
<dbReference type="Proteomes" id="UP000257109">
    <property type="component" value="Unassembled WGS sequence"/>
</dbReference>
<gene>
    <name evidence="1" type="ORF">CR513_10056</name>
</gene>
<name>A0A371HTC6_MUCPR</name>